<sequence length="197" mass="22330">MANPFMVTSNGYGMSLPEPSKRVYTSPVDSIDKVAASGERSVSQDQSKENNLNSQDTSFVYARESDRFGEGCPFSDSLLSQVFRQKESDSMNKRRKNSPFVQKELEKYSDLANSTKTFSNEEVTKILSQYKHNPKEQHPLYSTTATEYGSKKPSMATFQNVRQGLSQKFSHSFNRTMFHDEGLNTSIPKSRIHDSLI</sequence>
<evidence type="ECO:0000313" key="8">
    <source>
        <dbReference type="EMBL" id="KAL3810140.1"/>
    </source>
</evidence>
<name>A0ABD3RAW9_9STRA</name>
<evidence type="ECO:0000256" key="7">
    <source>
        <dbReference type="SAM" id="MobiDB-lite"/>
    </source>
</evidence>
<keyword evidence="3" id="KW-0963">Cytoplasm</keyword>
<protein>
    <submittedName>
        <fullName evidence="8">Uncharacterized protein</fullName>
    </submittedName>
</protein>
<comment type="caution">
    <text evidence="8">The sequence shown here is derived from an EMBL/GenBank/DDBJ whole genome shotgun (WGS) entry which is preliminary data.</text>
</comment>
<dbReference type="PANTHER" id="PTHR20899">
    <property type="entry name" value="PIERCE HOMOLOG"/>
    <property type="match status" value="1"/>
</dbReference>
<keyword evidence="5" id="KW-0966">Cell projection</keyword>
<reference evidence="8 9" key="1">
    <citation type="submission" date="2024-10" db="EMBL/GenBank/DDBJ databases">
        <title>Updated reference genomes for cyclostephanoid diatoms.</title>
        <authorList>
            <person name="Roberts W.R."/>
            <person name="Alverson A.J."/>
        </authorList>
    </citation>
    <scope>NUCLEOTIDE SEQUENCE [LARGE SCALE GENOMIC DNA]</scope>
    <source>
        <strain evidence="8 9">AJA228-03</strain>
    </source>
</reference>
<proteinExistence type="inferred from homology"/>
<dbReference type="GO" id="GO:0005856">
    <property type="term" value="C:cytoskeleton"/>
    <property type="evidence" value="ECO:0007669"/>
    <property type="project" value="UniProtKB-SubCell"/>
</dbReference>
<comment type="similarity">
    <text evidence="6">Belongs to the PIERCE1 family.</text>
</comment>
<evidence type="ECO:0000256" key="5">
    <source>
        <dbReference type="ARBA" id="ARBA00023273"/>
    </source>
</evidence>
<evidence type="ECO:0000256" key="1">
    <source>
        <dbReference type="ARBA" id="ARBA00004138"/>
    </source>
</evidence>
<dbReference type="Pfam" id="PF14892">
    <property type="entry name" value="PIRC1_2"/>
    <property type="match status" value="1"/>
</dbReference>
<evidence type="ECO:0000256" key="6">
    <source>
        <dbReference type="ARBA" id="ARBA00038014"/>
    </source>
</evidence>
<dbReference type="Proteomes" id="UP001530377">
    <property type="component" value="Unassembled WGS sequence"/>
</dbReference>
<feature type="compositionally biased region" description="Polar residues" evidence="7">
    <location>
        <begin position="40"/>
        <end position="57"/>
    </location>
</feature>
<feature type="compositionally biased region" description="Polar residues" evidence="7">
    <location>
        <begin position="1"/>
        <end position="12"/>
    </location>
</feature>
<comment type="subcellular location">
    <subcellularLocation>
        <location evidence="1">Cell projection</location>
        <location evidence="1">Cilium</location>
    </subcellularLocation>
    <subcellularLocation>
        <location evidence="2">Cytoplasm</location>
        <location evidence="2">Cytoskeleton</location>
    </subcellularLocation>
</comment>
<evidence type="ECO:0000256" key="2">
    <source>
        <dbReference type="ARBA" id="ARBA00004245"/>
    </source>
</evidence>
<evidence type="ECO:0000256" key="3">
    <source>
        <dbReference type="ARBA" id="ARBA00022490"/>
    </source>
</evidence>
<dbReference type="PANTHER" id="PTHR20899:SF1">
    <property type="entry name" value="PIERCER OF MICROTUBULE WALL 1 PROTEIN"/>
    <property type="match status" value="1"/>
</dbReference>
<organism evidence="8 9">
    <name type="scientific">Cyclostephanos tholiformis</name>
    <dbReference type="NCBI Taxonomy" id="382380"/>
    <lineage>
        <taxon>Eukaryota</taxon>
        <taxon>Sar</taxon>
        <taxon>Stramenopiles</taxon>
        <taxon>Ochrophyta</taxon>
        <taxon>Bacillariophyta</taxon>
        <taxon>Coscinodiscophyceae</taxon>
        <taxon>Thalassiosirophycidae</taxon>
        <taxon>Stephanodiscales</taxon>
        <taxon>Stephanodiscaceae</taxon>
        <taxon>Cyclostephanos</taxon>
    </lineage>
</organism>
<evidence type="ECO:0000256" key="4">
    <source>
        <dbReference type="ARBA" id="ARBA00023212"/>
    </source>
</evidence>
<feature type="region of interest" description="Disordered" evidence="7">
    <location>
        <begin position="1"/>
        <end position="57"/>
    </location>
</feature>
<dbReference type="GO" id="GO:0005929">
    <property type="term" value="C:cilium"/>
    <property type="evidence" value="ECO:0007669"/>
    <property type="project" value="UniProtKB-SubCell"/>
</dbReference>
<evidence type="ECO:0000313" key="9">
    <source>
        <dbReference type="Proteomes" id="UP001530377"/>
    </source>
</evidence>
<keyword evidence="9" id="KW-1185">Reference proteome</keyword>
<gene>
    <name evidence="8" type="ORF">ACHAXA_005289</name>
</gene>
<dbReference type="EMBL" id="JALLPB020000350">
    <property type="protein sequence ID" value="KAL3810140.1"/>
    <property type="molecule type" value="Genomic_DNA"/>
</dbReference>
<keyword evidence="4" id="KW-0206">Cytoskeleton</keyword>
<dbReference type="InterPro" id="IPR026507">
    <property type="entry name" value="PIRC1/2"/>
</dbReference>
<accession>A0ABD3RAW9</accession>
<dbReference type="AlphaFoldDB" id="A0ABD3RAW9"/>